<evidence type="ECO:0000313" key="4">
    <source>
        <dbReference type="EMBL" id="AZH24336.1"/>
    </source>
</evidence>
<evidence type="ECO:0000256" key="1">
    <source>
        <dbReference type="ARBA" id="ARBA00022679"/>
    </source>
</evidence>
<keyword evidence="2" id="KW-0012">Acyltransferase</keyword>
<dbReference type="Proteomes" id="UP000282007">
    <property type="component" value="Chromosome"/>
</dbReference>
<dbReference type="AlphaFoldDB" id="A0A3M0DTJ9"/>
<protein>
    <submittedName>
        <fullName evidence="5">Ribosomal-protein-alanine N-acetyltransferase</fullName>
    </submittedName>
</protein>
<dbReference type="PANTHER" id="PTHR23091">
    <property type="entry name" value="N-TERMINAL ACETYLTRANSFERASE"/>
    <property type="match status" value="1"/>
</dbReference>
<dbReference type="CDD" id="cd04301">
    <property type="entry name" value="NAT_SF"/>
    <property type="match status" value="1"/>
</dbReference>
<dbReference type="KEGG" id="haer:DU502_02620"/>
<dbReference type="OrthoDB" id="43754at2157"/>
<keyword evidence="7" id="KW-1185">Reference proteome</keyword>
<dbReference type="Gene3D" id="3.40.630.30">
    <property type="match status" value="1"/>
</dbReference>
<proteinExistence type="predicted"/>
<dbReference type="InterPro" id="IPR016181">
    <property type="entry name" value="Acyl_CoA_acyltransferase"/>
</dbReference>
<dbReference type="PANTHER" id="PTHR23091:SF4">
    <property type="entry name" value="N-TERMINAL AMINO-ACID N(ALPHA)-ACETYLTRANSFERASE NATA"/>
    <property type="match status" value="1"/>
</dbReference>
<evidence type="ECO:0000313" key="7">
    <source>
        <dbReference type="Proteomes" id="UP000282007"/>
    </source>
</evidence>
<dbReference type="NCBIfam" id="TIGR01575">
    <property type="entry name" value="rimI"/>
    <property type="match status" value="1"/>
</dbReference>
<dbReference type="Pfam" id="PF00583">
    <property type="entry name" value="Acetyltransf_1"/>
    <property type="match status" value="1"/>
</dbReference>
<dbReference type="PROSITE" id="PS51186">
    <property type="entry name" value="GNAT"/>
    <property type="match status" value="1"/>
</dbReference>
<reference evidence="4 7" key="2">
    <citation type="submission" date="2018-07" db="EMBL/GenBank/DDBJ databases">
        <title>Genome sequences of Haloplanus aerogenes JCM 16430T.</title>
        <authorList>
            <person name="Kim Y.B."/>
            <person name="Roh S.W."/>
        </authorList>
    </citation>
    <scope>NUCLEOTIDE SEQUENCE [LARGE SCALE GENOMIC DNA]</scope>
    <source>
        <strain evidence="4 7">JCM 16430</strain>
    </source>
</reference>
<reference evidence="5" key="3">
    <citation type="submission" date="2018-10" db="EMBL/GenBank/DDBJ databases">
        <authorList>
            <person name="Whitman W."/>
            <person name="Huntemann M."/>
            <person name="Clum A."/>
            <person name="Pillay M."/>
            <person name="Palaniappan K."/>
            <person name="Varghese N."/>
            <person name="Mikhailova N."/>
            <person name="Stamatis D."/>
            <person name="Reddy T."/>
            <person name="Daum C."/>
            <person name="Shapiro N."/>
            <person name="Ivanova N."/>
            <person name="Kyrpides N."/>
            <person name="Woyke T."/>
        </authorList>
    </citation>
    <scope>NUCLEOTIDE SEQUENCE</scope>
    <source>
        <strain evidence="5">CGMCC 1.10124</strain>
    </source>
</reference>
<feature type="domain" description="N-acetyltransferase" evidence="3">
    <location>
        <begin position="10"/>
        <end position="155"/>
    </location>
</feature>
<evidence type="ECO:0000313" key="6">
    <source>
        <dbReference type="Proteomes" id="UP000277326"/>
    </source>
</evidence>
<dbReference type="InterPro" id="IPR045047">
    <property type="entry name" value="Ard1-like"/>
</dbReference>
<dbReference type="GeneID" id="38470144"/>
<dbReference type="Proteomes" id="UP000277326">
    <property type="component" value="Unassembled WGS sequence"/>
</dbReference>
<dbReference type="GO" id="GO:0031415">
    <property type="term" value="C:NatA complex"/>
    <property type="evidence" value="ECO:0007669"/>
    <property type="project" value="InterPro"/>
</dbReference>
<dbReference type="EMBL" id="REFS01000002">
    <property type="protein sequence ID" value="RMB24030.1"/>
    <property type="molecule type" value="Genomic_DNA"/>
</dbReference>
<dbReference type="SUPFAM" id="SSF55729">
    <property type="entry name" value="Acyl-CoA N-acyltransferases (Nat)"/>
    <property type="match status" value="1"/>
</dbReference>
<accession>A0A3M0DTJ9</accession>
<reference evidence="5 6" key="1">
    <citation type="journal article" date="2015" name="Stand. Genomic Sci.">
        <title>Genomic Encyclopedia of Bacterial and Archaeal Type Strains, Phase III: the genomes of soil and plant-associated and newly described type strains.</title>
        <authorList>
            <person name="Whitman W.B."/>
            <person name="Woyke T."/>
            <person name="Klenk H.P."/>
            <person name="Zhou Y."/>
            <person name="Lilburn T.G."/>
            <person name="Beck B.J."/>
            <person name="De Vos P."/>
            <person name="Vandamme P."/>
            <person name="Eisen J.A."/>
            <person name="Garrity G."/>
            <person name="Hugenholtz P."/>
            <person name="Kyrpides N.C."/>
        </authorList>
    </citation>
    <scope>NUCLEOTIDE SEQUENCE [LARGE SCALE GENOMIC DNA]</scope>
    <source>
        <strain evidence="5 6">CGMCC 1.10124</strain>
    </source>
</reference>
<evidence type="ECO:0000256" key="2">
    <source>
        <dbReference type="ARBA" id="ARBA00023315"/>
    </source>
</evidence>
<dbReference type="EMBL" id="CP034145">
    <property type="protein sequence ID" value="AZH24336.1"/>
    <property type="molecule type" value="Genomic_DNA"/>
</dbReference>
<keyword evidence="1 5" id="KW-0808">Transferase</keyword>
<dbReference type="GO" id="GO:0004596">
    <property type="term" value="F:protein-N-terminal amino-acid acetyltransferase activity"/>
    <property type="evidence" value="ECO:0007669"/>
    <property type="project" value="InterPro"/>
</dbReference>
<gene>
    <name evidence="4" type="primary">rimI</name>
    <name evidence="5" type="ORF">ATH50_1263</name>
    <name evidence="4" type="ORF">DU502_02620</name>
</gene>
<dbReference type="InterPro" id="IPR000182">
    <property type="entry name" value="GNAT_dom"/>
</dbReference>
<evidence type="ECO:0000259" key="3">
    <source>
        <dbReference type="PROSITE" id="PS51186"/>
    </source>
</evidence>
<name>A0A3M0DTJ9_9EURY</name>
<dbReference type="RefSeq" id="WP_121919920.1">
    <property type="nucleotide sequence ID" value="NZ_CP034145.1"/>
</dbReference>
<sequence>MAVPTTPADVTIRGAEESDLGSVVRIERDAFDQPWPYTAFERFVGEPGFLVATRDGAVVGYVVGDVTPNFGRDIGHVKDLAVATAARRRGIGRSLLRQSLVSLAVDGAEVVKLEVRESNEAARTLYCDTGFETARRVPRYYRDGEDALVMVLDVAEWQDDEAEP</sequence>
<organism evidence="5 6">
    <name type="scientific">Haloplanus aerogenes</name>
    <dbReference type="NCBI Taxonomy" id="660522"/>
    <lineage>
        <taxon>Archaea</taxon>
        <taxon>Methanobacteriati</taxon>
        <taxon>Methanobacteriota</taxon>
        <taxon>Stenosarchaea group</taxon>
        <taxon>Halobacteria</taxon>
        <taxon>Halobacteriales</taxon>
        <taxon>Haloferacaceae</taxon>
        <taxon>Haloplanus</taxon>
    </lineage>
</organism>
<evidence type="ECO:0000313" key="5">
    <source>
        <dbReference type="EMBL" id="RMB24030.1"/>
    </source>
</evidence>
<dbReference type="InterPro" id="IPR006464">
    <property type="entry name" value="AcTrfase_RimI/Ard1"/>
</dbReference>